<gene>
    <name evidence="1" type="ORF">IWQ57_006981</name>
</gene>
<comment type="caution">
    <text evidence="1">The sequence shown here is derived from an EMBL/GenBank/DDBJ whole genome shotgun (WGS) entry which is preliminary data.</text>
</comment>
<protein>
    <submittedName>
        <fullName evidence="1">Uncharacterized protein</fullName>
    </submittedName>
</protein>
<keyword evidence="2" id="KW-1185">Reference proteome</keyword>
<feature type="non-terminal residue" evidence="1">
    <location>
        <position position="245"/>
    </location>
</feature>
<accession>A0ACC1JIH3</accession>
<name>A0ACC1JIH3_9FUNG</name>
<proteinExistence type="predicted"/>
<organism evidence="1 2">
    <name type="scientific">Coemansia nantahalensis</name>
    <dbReference type="NCBI Taxonomy" id="2789366"/>
    <lineage>
        <taxon>Eukaryota</taxon>
        <taxon>Fungi</taxon>
        <taxon>Fungi incertae sedis</taxon>
        <taxon>Zoopagomycota</taxon>
        <taxon>Kickxellomycotina</taxon>
        <taxon>Kickxellomycetes</taxon>
        <taxon>Kickxellales</taxon>
        <taxon>Kickxellaceae</taxon>
        <taxon>Coemansia</taxon>
    </lineage>
</organism>
<reference evidence="1" key="1">
    <citation type="submission" date="2022-07" db="EMBL/GenBank/DDBJ databases">
        <title>Phylogenomic reconstructions and comparative analyses of Kickxellomycotina fungi.</title>
        <authorList>
            <person name="Reynolds N.K."/>
            <person name="Stajich J.E."/>
            <person name="Barry K."/>
            <person name="Grigoriev I.V."/>
            <person name="Crous P."/>
            <person name="Smith M.E."/>
        </authorList>
    </citation>
    <scope>NUCLEOTIDE SEQUENCE</scope>
    <source>
        <strain evidence="1">CBS 109366</strain>
    </source>
</reference>
<evidence type="ECO:0000313" key="2">
    <source>
        <dbReference type="Proteomes" id="UP001140234"/>
    </source>
</evidence>
<sequence length="245" mass="25953">MSFGPSSFLSNGLDLDAPQIEITLDDIFSANSTDWSQFGFGPAPSGQALGMPIPEYGGPGASSSAAAAAAAAAAHGMWGGMAYPDVMPVGAAYGAGHAPGGLRCPAHDGPICNNCGVTSTPLWRRSVDDTLLCNACGLYYKLHHTHRPKSLRANAARKDGDDDAPKTFCKNCNTCKTPLWRRDEDGSPLCNACGLYYKLHNENRPISLKSDVIRKRQRHDPALGAQRKRAARAAHRQSDGATATS</sequence>
<dbReference type="Proteomes" id="UP001140234">
    <property type="component" value="Unassembled WGS sequence"/>
</dbReference>
<evidence type="ECO:0000313" key="1">
    <source>
        <dbReference type="EMBL" id="KAJ2757871.1"/>
    </source>
</evidence>
<dbReference type="EMBL" id="JANBUJ010004296">
    <property type="protein sequence ID" value="KAJ2757871.1"/>
    <property type="molecule type" value="Genomic_DNA"/>
</dbReference>